<protein>
    <submittedName>
        <fullName evidence="1">(African queen) hypothetical protein</fullName>
    </submittedName>
</protein>
<comment type="caution">
    <text evidence="1">The sequence shown here is derived from an EMBL/GenBank/DDBJ whole genome shotgun (WGS) entry which is preliminary data.</text>
</comment>
<sequence length="148" mass="17039">MTRTQPGRFHSNTLMTMVSTLYVDQSSLITFTNRKGPEYSPSEHFSHVAGPAAADFLLHDWNNRRLHHILLLESEITFTCDIHARQMTPSHPMVPLKLSQISKERLHCDIATAVTQYITVLNRVHSHGNIQIRYTVMNELKKRSRTCN</sequence>
<dbReference type="AlphaFoldDB" id="A0A8J2VQV9"/>
<reference evidence="1" key="1">
    <citation type="submission" date="2021-09" db="EMBL/GenBank/DDBJ databases">
        <authorList>
            <person name="Martin H S."/>
        </authorList>
    </citation>
    <scope>NUCLEOTIDE SEQUENCE</scope>
</reference>
<dbReference type="EMBL" id="CAKASE010000046">
    <property type="protein sequence ID" value="CAG9560856.1"/>
    <property type="molecule type" value="Genomic_DNA"/>
</dbReference>
<proteinExistence type="predicted"/>
<organism evidence="1 2">
    <name type="scientific">Danaus chrysippus</name>
    <name type="common">African queen</name>
    <dbReference type="NCBI Taxonomy" id="151541"/>
    <lineage>
        <taxon>Eukaryota</taxon>
        <taxon>Metazoa</taxon>
        <taxon>Ecdysozoa</taxon>
        <taxon>Arthropoda</taxon>
        <taxon>Hexapoda</taxon>
        <taxon>Insecta</taxon>
        <taxon>Pterygota</taxon>
        <taxon>Neoptera</taxon>
        <taxon>Endopterygota</taxon>
        <taxon>Lepidoptera</taxon>
        <taxon>Glossata</taxon>
        <taxon>Ditrysia</taxon>
        <taxon>Papilionoidea</taxon>
        <taxon>Nymphalidae</taxon>
        <taxon>Danainae</taxon>
        <taxon>Danaini</taxon>
        <taxon>Danaina</taxon>
        <taxon>Danaus</taxon>
        <taxon>Anosia</taxon>
    </lineage>
</organism>
<gene>
    <name evidence="1" type="ORF">DCHRY22_LOCUS2456</name>
</gene>
<keyword evidence="2" id="KW-1185">Reference proteome</keyword>
<accession>A0A8J2VQV9</accession>
<dbReference type="Proteomes" id="UP000789524">
    <property type="component" value="Unassembled WGS sequence"/>
</dbReference>
<evidence type="ECO:0000313" key="2">
    <source>
        <dbReference type="Proteomes" id="UP000789524"/>
    </source>
</evidence>
<evidence type="ECO:0000313" key="1">
    <source>
        <dbReference type="EMBL" id="CAG9560856.1"/>
    </source>
</evidence>
<name>A0A8J2VQV9_9NEOP</name>